<keyword evidence="5" id="KW-0472">Membrane</keyword>
<sequence length="351" mass="36594">MTEIHDAISSSPNGLRRRDFLKGAAVAVAGIGLLPQLALAQGAIVALVHTQAAGDNGPVDSMIAKLNAIAAERGFTPRIVYASDAATYETIFRTLGDAGAAVIVSTFNEVAEAFKALAPEYPDTKWIQLFGDPIEPSLPNVVTVSYDYYLGCYLSGLFGAMMSPLGKLGYIGGISLPPLNADANAIKAAMTTVKPDATLTVAFAGSFQDPAKGQEIATQMYKNGVDYIQTDSAATDAGIIAAANEIPGKLVSGISPAQYKLGPKSVAAIVSLDFGQSLYNEVAATLKDGWKGGHTKTGLGTGVIDFILSPVFVDQGDPALVAKAKEVWPKIEEARARILDGSLAVPFNTTL</sequence>
<dbReference type="PANTHER" id="PTHR34296">
    <property type="entry name" value="TRANSCRIPTIONAL ACTIVATOR PROTEIN MED"/>
    <property type="match status" value="1"/>
</dbReference>
<dbReference type="Proteomes" id="UP000186143">
    <property type="component" value="Unassembled WGS sequence"/>
</dbReference>
<dbReference type="RefSeq" id="WP_075635339.1">
    <property type="nucleotide sequence ID" value="NZ_MKIO01000031.1"/>
</dbReference>
<proteinExistence type="inferred from homology"/>
<dbReference type="SUPFAM" id="SSF53822">
    <property type="entry name" value="Periplasmic binding protein-like I"/>
    <property type="match status" value="1"/>
</dbReference>
<evidence type="ECO:0000256" key="2">
    <source>
        <dbReference type="ARBA" id="ARBA00008610"/>
    </source>
</evidence>
<dbReference type="STRING" id="1672749.BJF92_13270"/>
<dbReference type="InterPro" id="IPR006311">
    <property type="entry name" value="TAT_signal"/>
</dbReference>
<keyword evidence="3" id="KW-1003">Cell membrane</keyword>
<accession>A0A1Q9AHR9</accession>
<evidence type="ECO:0000256" key="3">
    <source>
        <dbReference type="ARBA" id="ARBA00022475"/>
    </source>
</evidence>
<evidence type="ECO:0000256" key="6">
    <source>
        <dbReference type="ARBA" id="ARBA00023288"/>
    </source>
</evidence>
<keyword evidence="4" id="KW-0732">Signal</keyword>
<dbReference type="AlphaFoldDB" id="A0A1Q9AHR9"/>
<name>A0A1Q9AHR9_9HYPH</name>
<reference evidence="8 9" key="1">
    <citation type="submission" date="2016-09" db="EMBL/GenBank/DDBJ databases">
        <title>Rhizobium sp. nov., a novel species isolated from the rice rhizosphere.</title>
        <authorList>
            <person name="Zhao J."/>
            <person name="Zhang X."/>
        </authorList>
    </citation>
    <scope>NUCLEOTIDE SEQUENCE [LARGE SCALE GENOMIC DNA]</scope>
    <source>
        <strain evidence="8 9">MH17</strain>
    </source>
</reference>
<dbReference type="OrthoDB" id="9784230at2"/>
<dbReference type="PANTHER" id="PTHR34296:SF2">
    <property type="entry name" value="ABC TRANSPORTER GUANOSINE-BINDING PROTEIN NUPN"/>
    <property type="match status" value="1"/>
</dbReference>
<dbReference type="Gene3D" id="3.40.50.2300">
    <property type="match status" value="2"/>
</dbReference>
<dbReference type="InterPro" id="IPR028082">
    <property type="entry name" value="Peripla_BP_I"/>
</dbReference>
<organism evidence="8 9">
    <name type="scientific">Xaviernesmea rhizosphaerae</name>
    <dbReference type="NCBI Taxonomy" id="1672749"/>
    <lineage>
        <taxon>Bacteria</taxon>
        <taxon>Pseudomonadati</taxon>
        <taxon>Pseudomonadota</taxon>
        <taxon>Alphaproteobacteria</taxon>
        <taxon>Hyphomicrobiales</taxon>
        <taxon>Rhizobiaceae</taxon>
        <taxon>Rhizobium/Agrobacterium group</taxon>
        <taxon>Xaviernesmea</taxon>
    </lineage>
</organism>
<dbReference type="InterPro" id="IPR019546">
    <property type="entry name" value="TAT_signal_bac_arc"/>
</dbReference>
<evidence type="ECO:0000256" key="1">
    <source>
        <dbReference type="ARBA" id="ARBA00004193"/>
    </source>
</evidence>
<keyword evidence="6" id="KW-0449">Lipoprotein</keyword>
<comment type="similarity">
    <text evidence="2">Belongs to the BMP lipoprotein family.</text>
</comment>
<dbReference type="NCBIfam" id="TIGR01409">
    <property type="entry name" value="TAT_signal_seq"/>
    <property type="match status" value="1"/>
</dbReference>
<dbReference type="Pfam" id="PF02608">
    <property type="entry name" value="Bmp"/>
    <property type="match status" value="1"/>
</dbReference>
<dbReference type="InterPro" id="IPR003760">
    <property type="entry name" value="PnrA-like"/>
</dbReference>
<evidence type="ECO:0000259" key="7">
    <source>
        <dbReference type="Pfam" id="PF02608"/>
    </source>
</evidence>
<evidence type="ECO:0000313" key="9">
    <source>
        <dbReference type="Proteomes" id="UP000186143"/>
    </source>
</evidence>
<evidence type="ECO:0000256" key="5">
    <source>
        <dbReference type="ARBA" id="ARBA00023136"/>
    </source>
</evidence>
<dbReference type="GO" id="GO:0005886">
    <property type="term" value="C:plasma membrane"/>
    <property type="evidence" value="ECO:0007669"/>
    <property type="project" value="UniProtKB-SubCell"/>
</dbReference>
<dbReference type="PROSITE" id="PS51318">
    <property type="entry name" value="TAT"/>
    <property type="match status" value="1"/>
</dbReference>
<comment type="caution">
    <text evidence="8">The sequence shown here is derived from an EMBL/GenBank/DDBJ whole genome shotgun (WGS) entry which is preliminary data.</text>
</comment>
<evidence type="ECO:0000313" key="8">
    <source>
        <dbReference type="EMBL" id="OLP54778.1"/>
    </source>
</evidence>
<comment type="subcellular location">
    <subcellularLocation>
        <location evidence="1">Cell membrane</location>
        <topology evidence="1">Lipid-anchor</topology>
    </subcellularLocation>
</comment>
<feature type="domain" description="ABC transporter substrate-binding protein PnrA-like" evidence="7">
    <location>
        <begin position="84"/>
        <end position="330"/>
    </location>
</feature>
<dbReference type="EMBL" id="MKIO01000031">
    <property type="protein sequence ID" value="OLP54778.1"/>
    <property type="molecule type" value="Genomic_DNA"/>
</dbReference>
<evidence type="ECO:0000256" key="4">
    <source>
        <dbReference type="ARBA" id="ARBA00022729"/>
    </source>
</evidence>
<protein>
    <submittedName>
        <fullName evidence="8">BMP family ABC transporter substrate-binding protein</fullName>
    </submittedName>
</protein>
<gene>
    <name evidence="8" type="ORF">BJF92_13270</name>
</gene>
<dbReference type="InterPro" id="IPR050957">
    <property type="entry name" value="BMP_lipoprotein"/>
</dbReference>